<feature type="compositionally biased region" description="Basic and acidic residues" evidence="1">
    <location>
        <begin position="399"/>
        <end position="500"/>
    </location>
</feature>
<gene>
    <name evidence="2" type="ORF">NMOB1V02_LOCUS6382</name>
</gene>
<evidence type="ECO:0000256" key="1">
    <source>
        <dbReference type="SAM" id="MobiDB-lite"/>
    </source>
</evidence>
<feature type="compositionally biased region" description="Basic and acidic residues" evidence="1">
    <location>
        <begin position="556"/>
        <end position="667"/>
    </location>
</feature>
<evidence type="ECO:0000313" key="2">
    <source>
        <dbReference type="EMBL" id="CAD7278684.1"/>
    </source>
</evidence>
<dbReference type="EMBL" id="CAJPEX010001317">
    <property type="protein sequence ID" value="CAG0918836.1"/>
    <property type="molecule type" value="Genomic_DNA"/>
</dbReference>
<evidence type="ECO:0000313" key="3">
    <source>
        <dbReference type="Proteomes" id="UP000678499"/>
    </source>
</evidence>
<accession>A0A7R9BQ73</accession>
<organism evidence="2">
    <name type="scientific">Notodromas monacha</name>
    <dbReference type="NCBI Taxonomy" id="399045"/>
    <lineage>
        <taxon>Eukaryota</taxon>
        <taxon>Metazoa</taxon>
        <taxon>Ecdysozoa</taxon>
        <taxon>Arthropoda</taxon>
        <taxon>Crustacea</taxon>
        <taxon>Oligostraca</taxon>
        <taxon>Ostracoda</taxon>
        <taxon>Podocopa</taxon>
        <taxon>Podocopida</taxon>
        <taxon>Cypridocopina</taxon>
        <taxon>Cypridoidea</taxon>
        <taxon>Cyprididae</taxon>
        <taxon>Notodromas</taxon>
    </lineage>
</organism>
<name>A0A7R9BQ73_9CRUS</name>
<feature type="compositionally biased region" description="Basic and acidic residues" evidence="1">
    <location>
        <begin position="319"/>
        <end position="333"/>
    </location>
</feature>
<feature type="compositionally biased region" description="Basic and acidic residues" evidence="1">
    <location>
        <begin position="341"/>
        <end position="384"/>
    </location>
</feature>
<feature type="compositionally biased region" description="Basic and acidic residues" evidence="1">
    <location>
        <begin position="295"/>
        <end position="305"/>
    </location>
</feature>
<protein>
    <submittedName>
        <fullName evidence="2">Uncharacterized protein</fullName>
    </submittedName>
</protein>
<feature type="region of interest" description="Disordered" evidence="1">
    <location>
        <begin position="183"/>
        <end position="500"/>
    </location>
</feature>
<keyword evidence="3" id="KW-1185">Reference proteome</keyword>
<feature type="region of interest" description="Disordered" evidence="1">
    <location>
        <begin position="554"/>
        <end position="667"/>
    </location>
</feature>
<dbReference type="EMBL" id="OA883354">
    <property type="protein sequence ID" value="CAD7278684.1"/>
    <property type="molecule type" value="Genomic_DNA"/>
</dbReference>
<reference evidence="2" key="1">
    <citation type="submission" date="2020-11" db="EMBL/GenBank/DDBJ databases">
        <authorList>
            <person name="Tran Van P."/>
        </authorList>
    </citation>
    <scope>NUCLEOTIDE SEQUENCE</scope>
</reference>
<dbReference type="AlphaFoldDB" id="A0A7R9BQ73"/>
<proteinExistence type="predicted"/>
<feature type="compositionally biased region" description="Basic and acidic residues" evidence="1">
    <location>
        <begin position="192"/>
        <end position="283"/>
    </location>
</feature>
<dbReference type="Proteomes" id="UP000678499">
    <property type="component" value="Unassembled WGS sequence"/>
</dbReference>
<sequence>MSFRQSRALASCGRNRSQSGDFLVLRLGKQGIHNVENLLHDSILSHVVIALEQLHIHSSVGTATQDLFWGIDAPDKGKRTLVTGNSRNIPGTQTLARPAHRDVVRFPEVRMIPGIVAEPTEEFIPSQKAIFESQALVPWATFLRKFYNKRGRMRTAFPVFLLPIIIGLELSFVRQISADSRTRSAVGNWQETAERTRFQRDSFREHQDQVRQSEFRRMTEGSTRRMARDIQGNTDDHNDQRRSWERDNRFTKETNARREISRSSRDADHGSVSRNDMRDRTEVQRPTTAAGTNAKRADNRRDRQDYFISQRRSSSLSKLNERFDENRAREKMEPTSQRLSSENDKRFEADRQVRRQVERTDDRRRQDLQTERAGNRREDERLERGIIGNRRATTSQRLNRRDQSETRAEIRMRNERSDINNRRERSVGRRETSRNTREREVIADRRDTENRRERSNESSSRRISQENQQRERTDRREMSGERSSENRRETSSRDLLALERREINTERREIDSTRREINTERREIDSQRREINNERREREIDIAREREVVRFSATRETTRRVSERDQSTRRSVERMNRAREEDRRSQVRRENREIRENDRMEEDRMSSRGRIHERERETRSTRDEPRRERNSRKTSESSIRRMDSRGRSLERKERVVDVAEQRREEHRTNTQLFRDETTRGEEKARTNSYVNFSVTDKTGHRIVPESNEQRSRVRLSQLHRADFMPEVRETSVIEIDNSKTERIAEKERIQTSRLMDLLHHWGNHGDLWSRDDSPKRGTWTKRKTHRWNLNGTTRETKTDSGFFATNIAELKEEKKNPDRLTKQTSQLASECVEAVGAGAQLRGQLRQQRQELVRRQLLYNLPSFCQTICFALRRQPKSNEAENPQVVFAIHGSKHGLPIAPQCRGRYEINFRRNLVAPDFVNHGHFFQMRSDEVALLTELHISRLHRFYGLFQLADPSDFGLECKSEIFNPTDPYENTSHICNKYLEQFSFEGQFFQRNRLPTMLGHHGQGLKRHSSPTS</sequence>